<protein>
    <recommendedName>
        <fullName evidence="1">GAF domain-containing protein</fullName>
    </recommendedName>
</protein>
<dbReference type="Proteomes" id="UP000051887">
    <property type="component" value="Unassembled WGS sequence"/>
</dbReference>
<evidence type="ECO:0000313" key="5">
    <source>
        <dbReference type="Proteomes" id="UP000051887"/>
    </source>
</evidence>
<sequence>MSTPEITAALATFTENLSRATTEAEAYDALSALTAATVGVKLFTIMTVDMEALLARRAYTNRPNAYPTSGTKPIVFDDWFQSVHKRHETFVANTLEDISKVFGDYELIGELGCGSVVNLPILNKGELIATINILHEEQFYTPQKVALAQEVLTLPALAALALARQL</sequence>
<dbReference type="SUPFAM" id="SSF55781">
    <property type="entry name" value="GAF domain-like"/>
    <property type="match status" value="1"/>
</dbReference>
<dbReference type="OrthoDB" id="7066078at2"/>
<dbReference type="Gene3D" id="3.30.450.40">
    <property type="match status" value="1"/>
</dbReference>
<dbReference type="AlphaFoldDB" id="A0A0P1G9Q7"/>
<name>A0A0P1G9Q7_9RHOB</name>
<organism evidence="3 5">
    <name type="scientific">Thalassovita autumnalis</name>
    <dbReference type="NCBI Taxonomy" id="2072972"/>
    <lineage>
        <taxon>Bacteria</taxon>
        <taxon>Pseudomonadati</taxon>
        <taxon>Pseudomonadota</taxon>
        <taxon>Alphaproteobacteria</taxon>
        <taxon>Rhodobacterales</taxon>
        <taxon>Roseobacteraceae</taxon>
        <taxon>Thalassovita</taxon>
    </lineage>
</organism>
<evidence type="ECO:0000313" key="4">
    <source>
        <dbReference type="Proteomes" id="UP000051086"/>
    </source>
</evidence>
<dbReference type="Pfam" id="PF01590">
    <property type="entry name" value="GAF"/>
    <property type="match status" value="1"/>
</dbReference>
<gene>
    <name evidence="2" type="ORF">TL5118_03389</name>
    <name evidence="3" type="ORF">TL5120_02629</name>
</gene>
<proteinExistence type="predicted"/>
<keyword evidence="4" id="KW-1185">Reference proteome</keyword>
<reference evidence="2 4" key="2">
    <citation type="submission" date="2015-09" db="EMBL/GenBank/DDBJ databases">
        <authorList>
            <person name="Rodrigo-Torres L."/>
            <person name="Arahal D.R."/>
        </authorList>
    </citation>
    <scope>NUCLEOTIDE SEQUENCE [LARGE SCALE GENOMIC DNA]</scope>
    <source>
        <strain evidence="2 4">CECT 5118</strain>
    </source>
</reference>
<dbReference type="Proteomes" id="UP000051086">
    <property type="component" value="Unassembled WGS sequence"/>
</dbReference>
<dbReference type="InterPro" id="IPR029016">
    <property type="entry name" value="GAF-like_dom_sf"/>
</dbReference>
<reference evidence="3 5" key="1">
    <citation type="submission" date="2015-09" db="EMBL/GenBank/DDBJ databases">
        <authorList>
            <consortium name="Swine Surveillance"/>
        </authorList>
    </citation>
    <scope>NUCLEOTIDE SEQUENCE [LARGE SCALE GENOMIC DNA]</scope>
    <source>
        <strain evidence="3 5">5120</strain>
    </source>
</reference>
<dbReference type="RefSeq" id="WP_058244008.1">
    <property type="nucleotide sequence ID" value="NZ_CYSB01000040.1"/>
</dbReference>
<dbReference type="InterPro" id="IPR003018">
    <property type="entry name" value="GAF"/>
</dbReference>
<dbReference type="EMBL" id="CYSB01000040">
    <property type="protein sequence ID" value="CUH69429.1"/>
    <property type="molecule type" value="Genomic_DNA"/>
</dbReference>
<feature type="domain" description="GAF" evidence="1">
    <location>
        <begin position="72"/>
        <end position="153"/>
    </location>
</feature>
<dbReference type="EMBL" id="CYSC01000035">
    <property type="protein sequence ID" value="CUH72832.1"/>
    <property type="molecule type" value="Genomic_DNA"/>
</dbReference>
<accession>A0A0P1G9Q7</accession>
<evidence type="ECO:0000259" key="1">
    <source>
        <dbReference type="Pfam" id="PF01590"/>
    </source>
</evidence>
<evidence type="ECO:0000313" key="2">
    <source>
        <dbReference type="EMBL" id="CUH69429.1"/>
    </source>
</evidence>
<evidence type="ECO:0000313" key="3">
    <source>
        <dbReference type="EMBL" id="CUH72832.1"/>
    </source>
</evidence>